<dbReference type="AlphaFoldDB" id="A0A1U8BGU5"/>
<feature type="domain" description="C2" evidence="13">
    <location>
        <begin position="20"/>
        <end position="181"/>
    </location>
</feature>
<dbReference type="GeneID" id="104613327"/>
<dbReference type="SMART" id="SM00239">
    <property type="entry name" value="C2"/>
    <property type="match status" value="1"/>
</dbReference>
<dbReference type="GO" id="GO:0004630">
    <property type="term" value="F:phospholipase D activity"/>
    <property type="evidence" value="ECO:0000318"/>
    <property type="project" value="GO_Central"/>
</dbReference>
<dbReference type="PANTHER" id="PTHR18896:SF130">
    <property type="entry name" value="PHOSPHOLIPASE D GAMMA 2-RELATED"/>
    <property type="match status" value="1"/>
</dbReference>
<evidence type="ECO:0000256" key="5">
    <source>
        <dbReference type="ARBA" id="ARBA00022723"/>
    </source>
</evidence>
<dbReference type="GO" id="GO:0009395">
    <property type="term" value="P:phospholipid catabolic process"/>
    <property type="evidence" value="ECO:0000318"/>
    <property type="project" value="GO_Central"/>
</dbReference>
<dbReference type="InParanoid" id="A0A1U8BGU5"/>
<evidence type="ECO:0000313" key="16">
    <source>
        <dbReference type="RefSeq" id="XP_010279406.1"/>
    </source>
</evidence>
<dbReference type="InterPro" id="IPR011402">
    <property type="entry name" value="PLipase_D_pln"/>
</dbReference>
<dbReference type="Gene3D" id="3.30.870.10">
    <property type="entry name" value="Endonuclease Chain A"/>
    <property type="match status" value="2"/>
</dbReference>
<dbReference type="InterPro" id="IPR001736">
    <property type="entry name" value="PLipase_D/transphosphatidylase"/>
</dbReference>
<dbReference type="EC" id="3.1.4.4" evidence="4 11"/>
<accession>A0A1U8BGU5</accession>
<dbReference type="KEGG" id="nnu:104613327"/>
<evidence type="ECO:0000256" key="2">
    <source>
        <dbReference type="ARBA" id="ARBA00001913"/>
    </source>
</evidence>
<evidence type="ECO:0000256" key="9">
    <source>
        <dbReference type="ARBA" id="ARBA00022963"/>
    </source>
</evidence>
<gene>
    <name evidence="16" type="primary">LOC104613327</name>
</gene>
<dbReference type="Gene3D" id="2.60.40.150">
    <property type="entry name" value="C2 domain"/>
    <property type="match status" value="1"/>
</dbReference>
<comment type="catalytic activity">
    <reaction evidence="1 11">
        <text>a 1,2-diacyl-sn-glycero-3-phosphocholine + H2O = a 1,2-diacyl-sn-glycero-3-phosphate + choline + H(+)</text>
        <dbReference type="Rhea" id="RHEA:14445"/>
        <dbReference type="ChEBI" id="CHEBI:15354"/>
        <dbReference type="ChEBI" id="CHEBI:15377"/>
        <dbReference type="ChEBI" id="CHEBI:15378"/>
        <dbReference type="ChEBI" id="CHEBI:57643"/>
        <dbReference type="ChEBI" id="CHEBI:58608"/>
        <dbReference type="EC" id="3.1.4.4"/>
    </reaction>
</comment>
<dbReference type="Pfam" id="PF00168">
    <property type="entry name" value="C2"/>
    <property type="match status" value="1"/>
</dbReference>
<evidence type="ECO:0000256" key="10">
    <source>
        <dbReference type="ARBA" id="ARBA00023098"/>
    </source>
</evidence>
<dbReference type="STRING" id="4432.A0A1U8BGU5"/>
<feature type="region of interest" description="Disordered" evidence="12">
    <location>
        <begin position="690"/>
        <end position="713"/>
    </location>
</feature>
<evidence type="ECO:0000256" key="11">
    <source>
        <dbReference type="PIRNR" id="PIRNR036470"/>
    </source>
</evidence>
<feature type="compositionally biased region" description="Basic and acidic residues" evidence="12">
    <location>
        <begin position="698"/>
        <end position="711"/>
    </location>
</feature>
<reference evidence="16" key="1">
    <citation type="submission" date="2025-08" db="UniProtKB">
        <authorList>
            <consortium name="RefSeq"/>
        </authorList>
    </citation>
    <scope>IDENTIFICATION</scope>
</reference>
<dbReference type="PIRSF" id="PIRSF036470">
    <property type="entry name" value="PLD_plant"/>
    <property type="match status" value="1"/>
</dbReference>
<evidence type="ECO:0000256" key="12">
    <source>
        <dbReference type="SAM" id="MobiDB-lite"/>
    </source>
</evidence>
<evidence type="ECO:0000256" key="3">
    <source>
        <dbReference type="ARBA" id="ARBA00010683"/>
    </source>
</evidence>
<comment type="function">
    <text evidence="11">Hydrolyzes glycerol-phospholipids at the terminal phosphodiesteric bond.</text>
</comment>
<sequence length="871" mass="99200">MDGSRSDSTNISSVASSSGGNGTGHDNTPSSGEVLLHGKLDICIVEAQNLPGSRRLHRKSLDKVHDIRAKCEKFLRNREPSSFKELGRKMLGALEKRIPHSSEPFVSICLSNAKIGRTRVIRNSRDPVWKQNFSVLVAHYASEVRFEVKNHDIIGAEMTGAVEIQVAEIYSGHLGKVEGNFTVAKNGKKTGAELRILIQYTPVERLNLYNLGPHFPGIEGAYFPLRKGGIVKLYQDAHVPDGYLPELKLDDGLQYEHGKCWQDISEAIDKAKHLIYIAGWSVYRFVRLQRESNNQQTLGELLLRRSRERVRVAILAWDDPSSWHIFGFNTRGKMNTHDEELRSFFKKTQVNVLLCNRKVAGKEYGLLKKQEAAAIYTHHQKILIVDSDAGNNKRKIIAFIGGLDLTEGRYDTPSHPLFGTQQTVHSGDFLNPNFKDFIDGCPRQPWHDLHCKIEGPAAYDILDNFEARWRKESRPFGIEKCITVERLKHHRHDALLDIQTLSDILDASNCVSEDDPESSWNVQVFRSIDSNSVIDFPKDDPTEVEEKNLVYGKNVVIDMSIHSAYVTAIRAAQNFIYIENQYFIGSSYNWTSRNQSGADNLIPMEIALKIANKIKEKKRFSAYIVIPMWPEGDPASKAVQMMLYLQLETMRMMYKMVYEALEKAGLEKKYTPQDYLNFFCLGNREALDQKAASSSGESHVKAQENTPQERTKRSRRFMVYVHSKGMIVDDEYVILGSANINQRSMEGNRDTEIAIGAFQPSHTWETKQSGPRGQVYGYRMSLWAEHMGRMEECFAHPESLDCTRRVRELAEQNWQQYASEEVTDMRGHLLKYPVKVEKGKIELLDDCLTFPDHMQANIKGKFDSALKNLTI</sequence>
<keyword evidence="9 11" id="KW-0442">Lipid degradation</keyword>
<dbReference type="InterPro" id="IPR015679">
    <property type="entry name" value="PLipase_D_fam"/>
</dbReference>
<dbReference type="OrthoDB" id="14911at2759"/>
<feature type="domain" description="PLD phosphodiesterase" evidence="14">
    <location>
        <begin position="717"/>
        <end position="744"/>
    </location>
</feature>
<evidence type="ECO:0000259" key="13">
    <source>
        <dbReference type="PROSITE" id="PS50004"/>
    </source>
</evidence>
<dbReference type="Pfam" id="PF00614">
    <property type="entry name" value="PLDc"/>
    <property type="match status" value="2"/>
</dbReference>
<dbReference type="RefSeq" id="XP_010279406.1">
    <property type="nucleotide sequence ID" value="XM_010281104.2"/>
</dbReference>
<comment type="similarity">
    <text evidence="3 11">Belongs to the phospholipase D family. C2-PLD subfamily.</text>
</comment>
<dbReference type="InterPro" id="IPR035892">
    <property type="entry name" value="C2_domain_sf"/>
</dbReference>
<name>A0A1U8BGU5_NELNU</name>
<comment type="cofactor">
    <cofactor evidence="2 11">
        <name>Ca(2+)</name>
        <dbReference type="ChEBI" id="CHEBI:29108"/>
    </cofactor>
</comment>
<keyword evidence="6" id="KW-0677">Repeat</keyword>
<evidence type="ECO:0000259" key="14">
    <source>
        <dbReference type="PROSITE" id="PS50035"/>
    </source>
</evidence>
<dbReference type="SUPFAM" id="SSF49562">
    <property type="entry name" value="C2 domain (Calcium/lipid-binding domain, CaLB)"/>
    <property type="match status" value="1"/>
</dbReference>
<evidence type="ECO:0000313" key="15">
    <source>
        <dbReference type="Proteomes" id="UP000189703"/>
    </source>
</evidence>
<dbReference type="GO" id="GO:0046470">
    <property type="term" value="P:phosphatidylcholine metabolic process"/>
    <property type="evidence" value="ECO:0007669"/>
    <property type="project" value="InterPro"/>
</dbReference>
<dbReference type="SMART" id="SM00155">
    <property type="entry name" value="PLDc"/>
    <property type="match status" value="2"/>
</dbReference>
<dbReference type="Proteomes" id="UP000189703">
    <property type="component" value="Unplaced"/>
</dbReference>
<dbReference type="GO" id="GO:0005886">
    <property type="term" value="C:plasma membrane"/>
    <property type="evidence" value="ECO:0000318"/>
    <property type="project" value="GO_Central"/>
</dbReference>
<dbReference type="PROSITE" id="PS50035">
    <property type="entry name" value="PLD"/>
    <property type="match status" value="2"/>
</dbReference>
<dbReference type="Pfam" id="PF12357">
    <property type="entry name" value="PLD_C"/>
    <property type="match status" value="1"/>
</dbReference>
<evidence type="ECO:0000256" key="4">
    <source>
        <dbReference type="ARBA" id="ARBA00012027"/>
    </source>
</evidence>
<feature type="domain" description="PLD phosphodiesterase" evidence="14">
    <location>
        <begin position="374"/>
        <end position="409"/>
    </location>
</feature>
<evidence type="ECO:0000256" key="8">
    <source>
        <dbReference type="ARBA" id="ARBA00022837"/>
    </source>
</evidence>
<keyword evidence="7 11" id="KW-0378">Hydrolase</keyword>
<evidence type="ECO:0000256" key="6">
    <source>
        <dbReference type="ARBA" id="ARBA00022737"/>
    </source>
</evidence>
<feature type="region of interest" description="Disordered" evidence="12">
    <location>
        <begin position="1"/>
        <end position="31"/>
    </location>
</feature>
<dbReference type="InterPro" id="IPR000008">
    <property type="entry name" value="C2_dom"/>
</dbReference>
<keyword evidence="8 11" id="KW-0106">Calcium</keyword>
<organism evidence="15 16">
    <name type="scientific">Nelumbo nucifera</name>
    <name type="common">Sacred lotus</name>
    <dbReference type="NCBI Taxonomy" id="4432"/>
    <lineage>
        <taxon>Eukaryota</taxon>
        <taxon>Viridiplantae</taxon>
        <taxon>Streptophyta</taxon>
        <taxon>Embryophyta</taxon>
        <taxon>Tracheophyta</taxon>
        <taxon>Spermatophyta</taxon>
        <taxon>Magnoliopsida</taxon>
        <taxon>Proteales</taxon>
        <taxon>Nelumbonaceae</taxon>
        <taxon>Nelumbo</taxon>
    </lineage>
</organism>
<dbReference type="PROSITE" id="PS50004">
    <property type="entry name" value="C2"/>
    <property type="match status" value="1"/>
</dbReference>
<dbReference type="InterPro" id="IPR024632">
    <property type="entry name" value="PLipase_D_C"/>
</dbReference>
<keyword evidence="15" id="KW-1185">Reference proteome</keyword>
<dbReference type="SUPFAM" id="SSF56024">
    <property type="entry name" value="Phospholipase D/nuclease"/>
    <property type="match status" value="2"/>
</dbReference>
<dbReference type="eggNOG" id="KOG1329">
    <property type="taxonomic scope" value="Eukaryota"/>
</dbReference>
<evidence type="ECO:0000256" key="7">
    <source>
        <dbReference type="ARBA" id="ARBA00022801"/>
    </source>
</evidence>
<dbReference type="PANTHER" id="PTHR18896">
    <property type="entry name" value="PHOSPHOLIPASE D"/>
    <property type="match status" value="1"/>
</dbReference>
<keyword evidence="5" id="KW-0479">Metal-binding</keyword>
<proteinExistence type="inferred from homology"/>
<evidence type="ECO:0000256" key="1">
    <source>
        <dbReference type="ARBA" id="ARBA00000798"/>
    </source>
</evidence>
<dbReference type="GO" id="GO:0005509">
    <property type="term" value="F:calcium ion binding"/>
    <property type="evidence" value="ECO:0007669"/>
    <property type="project" value="InterPro"/>
</dbReference>
<keyword evidence="10" id="KW-0443">Lipid metabolism</keyword>
<protein>
    <recommendedName>
        <fullName evidence="4 11">Phospholipase D</fullName>
        <ecNumber evidence="4 11">3.1.4.4</ecNumber>
    </recommendedName>
</protein>